<dbReference type="Pfam" id="PF02321">
    <property type="entry name" value="OEP"/>
    <property type="match status" value="2"/>
</dbReference>
<feature type="chain" id="PRO_5042989858" evidence="8">
    <location>
        <begin position="24"/>
        <end position="493"/>
    </location>
</feature>
<dbReference type="RefSeq" id="WP_213945874.1">
    <property type="nucleotide sequence ID" value="NZ_JAHCMY010000007.1"/>
</dbReference>
<dbReference type="Gene3D" id="1.20.1600.10">
    <property type="entry name" value="Outer membrane efflux proteins (OEP)"/>
    <property type="match status" value="1"/>
</dbReference>
<sequence length="493" mass="57204">MSKLIWVRRFCFAAFLLPTSLFAQETSVFSLEDIVARAKAQSPAALREETVRENRYWEYRLFRADYNPQLRLNGIFPQYQQAFNRVEQPDGSIAFRPVQQNLVDMELGLQQVIAPTGGMISVNSSTSRFDNFFTSPGMPQTQWSGVPVNVRLEQPIFAFNRFKWNRKIAPLRYEESKRDYVEGMEEVSQTAAQLFFNYLVAQVDLEIAEKNLENTEEIYKIEKGRYEIGTTFEDKLLQVELQVLQAKQAMARARLDMETSALGLKSFIGMNEAADLKLILPTDIPDFEVNVGRAIDLAFQNRADALGFERRVLEADANVAEARGSRFQMNLRASYGYNNAALNWAEIYADPNTQALVNMTLSVPVLDWGRNRARMEVSKANKRLVEYTVQQDMINFEEQIFTRVKNFNMLRDRLEITEASDQVADKRYEIARNRYLSGKVNITDLNIAQQEKDANRREFVNSLREYWMAYYQLRQLTLYDFENGQLLYVQDED</sequence>
<dbReference type="InterPro" id="IPR003423">
    <property type="entry name" value="OMP_efflux"/>
</dbReference>
<keyword evidence="7" id="KW-0998">Cell outer membrane</keyword>
<evidence type="ECO:0000256" key="1">
    <source>
        <dbReference type="ARBA" id="ARBA00004442"/>
    </source>
</evidence>
<evidence type="ECO:0000256" key="4">
    <source>
        <dbReference type="ARBA" id="ARBA00022452"/>
    </source>
</evidence>
<evidence type="ECO:0000256" key="3">
    <source>
        <dbReference type="ARBA" id="ARBA00022448"/>
    </source>
</evidence>
<keyword evidence="6" id="KW-0472">Membrane</keyword>
<dbReference type="SUPFAM" id="SSF56954">
    <property type="entry name" value="Outer membrane efflux proteins (OEP)"/>
    <property type="match status" value="1"/>
</dbReference>
<keyword evidence="3" id="KW-0813">Transport</keyword>
<dbReference type="GO" id="GO:1990281">
    <property type="term" value="C:efflux pump complex"/>
    <property type="evidence" value="ECO:0007669"/>
    <property type="project" value="TreeGrafter"/>
</dbReference>
<reference evidence="9 10" key="1">
    <citation type="submission" date="2021-05" db="EMBL/GenBank/DDBJ databases">
        <authorList>
            <person name="Zhang Z.D."/>
            <person name="Osman G."/>
        </authorList>
    </citation>
    <scope>NUCLEOTIDE SEQUENCE [LARGE SCALE GENOMIC DNA]</scope>
    <source>
        <strain evidence="9 10">KCTC 32217</strain>
    </source>
</reference>
<dbReference type="GO" id="GO:0015562">
    <property type="term" value="F:efflux transmembrane transporter activity"/>
    <property type="evidence" value="ECO:0007669"/>
    <property type="project" value="InterPro"/>
</dbReference>
<keyword evidence="4" id="KW-1134">Transmembrane beta strand</keyword>
<evidence type="ECO:0000256" key="5">
    <source>
        <dbReference type="ARBA" id="ARBA00022692"/>
    </source>
</evidence>
<evidence type="ECO:0000313" key="9">
    <source>
        <dbReference type="EMBL" id="MBS9525024.1"/>
    </source>
</evidence>
<dbReference type="PANTHER" id="PTHR30026">
    <property type="entry name" value="OUTER MEMBRANE PROTEIN TOLC"/>
    <property type="match status" value="1"/>
</dbReference>
<dbReference type="PANTHER" id="PTHR30026:SF20">
    <property type="entry name" value="OUTER MEMBRANE PROTEIN TOLC"/>
    <property type="match status" value="1"/>
</dbReference>
<dbReference type="InterPro" id="IPR051906">
    <property type="entry name" value="TolC-like"/>
</dbReference>
<dbReference type="Proteomes" id="UP001319104">
    <property type="component" value="Unassembled WGS sequence"/>
</dbReference>
<organism evidence="9 10">
    <name type="scientific">Litoribacter ruber</name>
    <dbReference type="NCBI Taxonomy" id="702568"/>
    <lineage>
        <taxon>Bacteria</taxon>
        <taxon>Pseudomonadati</taxon>
        <taxon>Bacteroidota</taxon>
        <taxon>Cytophagia</taxon>
        <taxon>Cytophagales</taxon>
        <taxon>Cyclobacteriaceae</taxon>
        <taxon>Litoribacter</taxon>
    </lineage>
</organism>
<comment type="caution">
    <text evidence="9">The sequence shown here is derived from an EMBL/GenBank/DDBJ whole genome shotgun (WGS) entry which is preliminary data.</text>
</comment>
<evidence type="ECO:0000256" key="7">
    <source>
        <dbReference type="ARBA" id="ARBA00023237"/>
    </source>
</evidence>
<protein>
    <submittedName>
        <fullName evidence="9">TolC family protein</fullName>
    </submittedName>
</protein>
<evidence type="ECO:0000256" key="6">
    <source>
        <dbReference type="ARBA" id="ARBA00023136"/>
    </source>
</evidence>
<gene>
    <name evidence="9" type="ORF">KI659_13475</name>
</gene>
<dbReference type="AlphaFoldDB" id="A0AAP2CJS0"/>
<feature type="signal peptide" evidence="8">
    <location>
        <begin position="1"/>
        <end position="23"/>
    </location>
</feature>
<comment type="similarity">
    <text evidence="2">Belongs to the outer membrane factor (OMF) (TC 1.B.17) family.</text>
</comment>
<keyword evidence="5" id="KW-0812">Transmembrane</keyword>
<name>A0AAP2CJS0_9BACT</name>
<evidence type="ECO:0000256" key="2">
    <source>
        <dbReference type="ARBA" id="ARBA00007613"/>
    </source>
</evidence>
<dbReference type="GO" id="GO:0009279">
    <property type="term" value="C:cell outer membrane"/>
    <property type="evidence" value="ECO:0007669"/>
    <property type="project" value="UniProtKB-SubCell"/>
</dbReference>
<keyword evidence="10" id="KW-1185">Reference proteome</keyword>
<dbReference type="EMBL" id="JAHCMY010000007">
    <property type="protein sequence ID" value="MBS9525024.1"/>
    <property type="molecule type" value="Genomic_DNA"/>
</dbReference>
<accession>A0AAP2CJS0</accession>
<evidence type="ECO:0000313" key="10">
    <source>
        <dbReference type="Proteomes" id="UP001319104"/>
    </source>
</evidence>
<comment type="subcellular location">
    <subcellularLocation>
        <location evidence="1">Cell outer membrane</location>
    </subcellularLocation>
</comment>
<proteinExistence type="inferred from homology"/>
<evidence type="ECO:0000256" key="8">
    <source>
        <dbReference type="SAM" id="SignalP"/>
    </source>
</evidence>
<keyword evidence="8" id="KW-0732">Signal</keyword>
<dbReference type="GO" id="GO:0015288">
    <property type="term" value="F:porin activity"/>
    <property type="evidence" value="ECO:0007669"/>
    <property type="project" value="TreeGrafter"/>
</dbReference>